<feature type="domain" description="Helix-hairpin-helix DNA-binding motif class 1" evidence="3">
    <location>
        <begin position="182"/>
        <end position="201"/>
    </location>
</feature>
<evidence type="ECO:0000259" key="3">
    <source>
        <dbReference type="SMART" id="SM00278"/>
    </source>
</evidence>
<keyword evidence="2" id="KW-1133">Transmembrane helix</keyword>
<feature type="transmembrane region" description="Helical" evidence="2">
    <location>
        <begin position="14"/>
        <end position="34"/>
    </location>
</feature>
<dbReference type="Pfam" id="PF12836">
    <property type="entry name" value="HHH_3"/>
    <property type="match status" value="1"/>
</dbReference>
<reference evidence="4 5" key="1">
    <citation type="journal article" date="2015" name="Genome Announc.">
        <title>Expanding the biotechnology potential of lactobacilli through comparative genomics of 213 strains and associated genera.</title>
        <authorList>
            <person name="Sun Z."/>
            <person name="Harris H.M."/>
            <person name="McCann A."/>
            <person name="Guo C."/>
            <person name="Argimon S."/>
            <person name="Zhang W."/>
            <person name="Yang X."/>
            <person name="Jeffery I.B."/>
            <person name="Cooney J.C."/>
            <person name="Kagawa T.F."/>
            <person name="Liu W."/>
            <person name="Song Y."/>
            <person name="Salvetti E."/>
            <person name="Wrobel A."/>
            <person name="Rasinkangas P."/>
            <person name="Parkhill J."/>
            <person name="Rea M.C."/>
            <person name="O'Sullivan O."/>
            <person name="Ritari J."/>
            <person name="Douillard F.P."/>
            <person name="Paul Ross R."/>
            <person name="Yang R."/>
            <person name="Briner A.E."/>
            <person name="Felis G.E."/>
            <person name="de Vos W.M."/>
            <person name="Barrangou R."/>
            <person name="Klaenhammer T.R."/>
            <person name="Caufield P.W."/>
            <person name="Cui Y."/>
            <person name="Zhang H."/>
            <person name="O'Toole P.W."/>
        </authorList>
    </citation>
    <scope>NUCLEOTIDE SEQUENCE [LARGE SCALE GENOMIC DNA]</scope>
    <source>
        <strain evidence="4 5">DSM 21116</strain>
    </source>
</reference>
<dbReference type="InterPro" id="IPR010994">
    <property type="entry name" value="RuvA_2-like"/>
</dbReference>
<evidence type="ECO:0000313" key="4">
    <source>
        <dbReference type="EMBL" id="KRM90762.1"/>
    </source>
</evidence>
<keyword evidence="2" id="KW-0812">Transmembrane</keyword>
<dbReference type="Pfam" id="PF10531">
    <property type="entry name" value="SLBB"/>
    <property type="match status" value="1"/>
</dbReference>
<dbReference type="PANTHER" id="PTHR21180">
    <property type="entry name" value="ENDONUCLEASE/EXONUCLEASE/PHOSPHATASE FAMILY DOMAIN-CONTAINING PROTEIN 1"/>
    <property type="match status" value="1"/>
</dbReference>
<dbReference type="RefSeq" id="WP_057828986.1">
    <property type="nucleotide sequence ID" value="NZ_AYZE01000014.1"/>
</dbReference>
<dbReference type="PANTHER" id="PTHR21180:SF32">
    <property type="entry name" value="ENDONUCLEASE_EXONUCLEASE_PHOSPHATASE FAMILY DOMAIN-CONTAINING PROTEIN 1"/>
    <property type="match status" value="1"/>
</dbReference>
<gene>
    <name evidence="4" type="ORF">FC80_GL000754</name>
</gene>
<dbReference type="SUPFAM" id="SSF47781">
    <property type="entry name" value="RuvA domain 2-like"/>
    <property type="match status" value="1"/>
</dbReference>
<dbReference type="InterPro" id="IPR051675">
    <property type="entry name" value="Endo/Exo/Phosphatase_dom_1"/>
</dbReference>
<proteinExistence type="predicted"/>
<dbReference type="SMART" id="SM00278">
    <property type="entry name" value="HhH1"/>
    <property type="match status" value="2"/>
</dbReference>
<protein>
    <submittedName>
        <fullName evidence="4">ComE operon protein 1</fullName>
    </submittedName>
</protein>
<keyword evidence="2" id="KW-0472">Membrane</keyword>
<dbReference type="InterPro" id="IPR019554">
    <property type="entry name" value="Soluble_ligand-bd"/>
</dbReference>
<dbReference type="GO" id="GO:0006281">
    <property type="term" value="P:DNA repair"/>
    <property type="evidence" value="ECO:0007669"/>
    <property type="project" value="InterPro"/>
</dbReference>
<dbReference type="InterPro" id="IPR003583">
    <property type="entry name" value="Hlx-hairpin-Hlx_DNA-bd_motif"/>
</dbReference>
<dbReference type="GO" id="GO:0015627">
    <property type="term" value="C:type II protein secretion system complex"/>
    <property type="evidence" value="ECO:0007669"/>
    <property type="project" value="TreeGrafter"/>
</dbReference>
<dbReference type="GO" id="GO:0015628">
    <property type="term" value="P:protein secretion by the type II secretion system"/>
    <property type="evidence" value="ECO:0007669"/>
    <property type="project" value="TreeGrafter"/>
</dbReference>
<dbReference type="NCBIfam" id="TIGR00426">
    <property type="entry name" value="competence protein ComEA helix-hairpin-helix repeat region"/>
    <property type="match status" value="1"/>
</dbReference>
<dbReference type="Gene3D" id="1.10.150.310">
    <property type="entry name" value="Tex RuvX-like domain-like"/>
    <property type="match status" value="1"/>
</dbReference>
<feature type="domain" description="Helix-hairpin-helix DNA-binding motif class 1" evidence="3">
    <location>
        <begin position="212"/>
        <end position="231"/>
    </location>
</feature>
<feature type="region of interest" description="Disordered" evidence="1">
    <location>
        <begin position="149"/>
        <end position="168"/>
    </location>
</feature>
<dbReference type="GO" id="GO:0003677">
    <property type="term" value="F:DNA binding"/>
    <property type="evidence" value="ECO:0007669"/>
    <property type="project" value="InterPro"/>
</dbReference>
<dbReference type="STRING" id="1423729.FC80_GL000754"/>
<evidence type="ECO:0000256" key="2">
    <source>
        <dbReference type="SAM" id="Phobius"/>
    </source>
</evidence>
<comment type="caution">
    <text evidence="4">The sequence shown here is derived from an EMBL/GenBank/DDBJ whole genome shotgun (WGS) entry which is preliminary data.</text>
</comment>
<dbReference type="AlphaFoldDB" id="A0A0R2CHI5"/>
<dbReference type="Proteomes" id="UP000051131">
    <property type="component" value="Unassembled WGS sequence"/>
</dbReference>
<dbReference type="EMBL" id="AYZE01000014">
    <property type="protein sequence ID" value="KRM90762.1"/>
    <property type="molecule type" value="Genomic_DNA"/>
</dbReference>
<dbReference type="PATRIC" id="fig|1423729.3.peg.762"/>
<evidence type="ECO:0000313" key="5">
    <source>
        <dbReference type="Proteomes" id="UP000051131"/>
    </source>
</evidence>
<accession>A0A0R2CHI5</accession>
<dbReference type="Gene3D" id="3.10.560.10">
    <property type="entry name" value="Outer membrane lipoprotein wza domain like"/>
    <property type="match status" value="1"/>
</dbReference>
<dbReference type="InterPro" id="IPR004509">
    <property type="entry name" value="Competence_ComEA_HhH"/>
</dbReference>
<feature type="compositionally biased region" description="Low complexity" evidence="1">
    <location>
        <begin position="149"/>
        <end position="161"/>
    </location>
</feature>
<evidence type="ECO:0000256" key="1">
    <source>
        <dbReference type="SAM" id="MobiDB-lite"/>
    </source>
</evidence>
<dbReference type="OrthoDB" id="9790239at2"/>
<sequence length="236" mass="26281">MNKLYELWDENKKLFMIAISVFLVLSGLTIAYFLKFNTIGETKEFNFSLSSSRNNLSSITMSTGYGTSKNSVKKISVDVKGAVKYPGLYTLNNDSRVDEAIKMAGGILENADNNQINLALILKDQSIVYIPFKGEYSNSLLTTVQAETGNSGNSLNESNNSDAQSVSEAGMEKYDINKVTKEELENIPGIGEKKAEQIINYRTEHGRFNQLDELKDISGIGDKTYEKFQMYLKLGS</sequence>
<name>A0A0R2CHI5_9LACO</name>
<organism evidence="4 5">
    <name type="scientific">Liquorilactobacillus cacaonum DSM 21116</name>
    <dbReference type="NCBI Taxonomy" id="1423729"/>
    <lineage>
        <taxon>Bacteria</taxon>
        <taxon>Bacillati</taxon>
        <taxon>Bacillota</taxon>
        <taxon>Bacilli</taxon>
        <taxon>Lactobacillales</taxon>
        <taxon>Lactobacillaceae</taxon>
        <taxon>Liquorilactobacillus</taxon>
    </lineage>
</organism>
<keyword evidence="5" id="KW-1185">Reference proteome</keyword>